<dbReference type="EMBL" id="SFBF01000200">
    <property type="protein sequence ID" value="TRU47728.1"/>
    <property type="molecule type" value="Genomic_DNA"/>
</dbReference>
<evidence type="ECO:0000313" key="3">
    <source>
        <dbReference type="EMBL" id="TRU47728.1"/>
    </source>
</evidence>
<dbReference type="Gene3D" id="3.40.50.2000">
    <property type="entry name" value="Glycogen Phosphorylase B"/>
    <property type="match status" value="2"/>
</dbReference>
<dbReference type="AlphaFoldDB" id="A0A552FLX3"/>
<gene>
    <name evidence="3" type="ORF">EWV91_10460</name>
</gene>
<keyword evidence="3" id="KW-0808">Transferase</keyword>
<dbReference type="Proteomes" id="UP000320293">
    <property type="component" value="Unassembled WGS sequence"/>
</dbReference>
<feature type="domain" description="Glycosyltransferase subfamily 4-like N-terminal" evidence="2">
    <location>
        <begin position="42"/>
        <end position="201"/>
    </location>
</feature>
<dbReference type="InterPro" id="IPR028098">
    <property type="entry name" value="Glyco_trans_4-like_N"/>
</dbReference>
<comment type="caution">
    <text evidence="3">The sequence shown here is derived from an EMBL/GenBank/DDBJ whole genome shotgun (WGS) entry which is preliminary data.</text>
</comment>
<sequence>MVHFYPYITATVRIKINRLKIVNSYMSKIKILYISSTLSSSGPTNVIFNIVKYLDRERFEPVILTLSPEPQDSALPRFQELGLNFYSLGFSRRQGFLMGKSALKHFVAKHQPDVIHSHGIRPDIFSAECLQEYKRFTTIHNYPYEDYTMKYGQLLGRYLAWRQIMAFRKIDYPVAICESLRQHIQSYEIPSHTIYNGVDINTFNPATNDERLALRQKLGMPVDRKIFVSVGHLMNRKDPETVIRGFLASNAKHYTIILFIGDGPLRKHCQKLSQGKDCIKFTGKVNNVHDYIRAADYFISASLSEGLGYVVVEALACGIPVCISDIEPFKEIISYNEKAGLLFPVGDSQSLATSIDRLFLNENIQEMSEAGVEIVNKYFNAKKMSEDYQNLYEKANSE</sequence>
<feature type="domain" description="Glycosyl transferase family 1" evidence="1">
    <location>
        <begin position="213"/>
        <end position="366"/>
    </location>
</feature>
<evidence type="ECO:0000313" key="4">
    <source>
        <dbReference type="Proteomes" id="UP000320293"/>
    </source>
</evidence>
<reference evidence="3 4" key="1">
    <citation type="submission" date="2019-01" db="EMBL/GenBank/DDBJ databases">
        <title>Coherence of Microcystis species and biogeography revealed through population genomics.</title>
        <authorList>
            <person name="Perez-Carrascal O.M."/>
            <person name="Terrat Y."/>
            <person name="Giani A."/>
            <person name="Fortin N."/>
            <person name="Tromas N."/>
            <person name="Shapiro B.J."/>
        </authorList>
    </citation>
    <scope>NUCLEOTIDE SEQUENCE [LARGE SCALE GENOMIC DNA]</scope>
    <source>
        <strain evidence="3">Ma_QC_Ca_00000000_S207</strain>
    </source>
</reference>
<dbReference type="GO" id="GO:0016758">
    <property type="term" value="F:hexosyltransferase activity"/>
    <property type="evidence" value="ECO:0007669"/>
    <property type="project" value="TreeGrafter"/>
</dbReference>
<name>A0A552FLX3_MICAE</name>
<proteinExistence type="predicted"/>
<dbReference type="Pfam" id="PF00534">
    <property type="entry name" value="Glycos_transf_1"/>
    <property type="match status" value="1"/>
</dbReference>
<dbReference type="Pfam" id="PF13439">
    <property type="entry name" value="Glyco_transf_4"/>
    <property type="match status" value="1"/>
</dbReference>
<dbReference type="PANTHER" id="PTHR45947">
    <property type="entry name" value="SULFOQUINOVOSYL TRANSFERASE SQD2"/>
    <property type="match status" value="1"/>
</dbReference>
<dbReference type="InterPro" id="IPR050194">
    <property type="entry name" value="Glycosyltransferase_grp1"/>
</dbReference>
<dbReference type="InterPro" id="IPR001296">
    <property type="entry name" value="Glyco_trans_1"/>
</dbReference>
<dbReference type="CDD" id="cd03801">
    <property type="entry name" value="GT4_PimA-like"/>
    <property type="match status" value="1"/>
</dbReference>
<dbReference type="SUPFAM" id="SSF53756">
    <property type="entry name" value="UDP-Glycosyltransferase/glycogen phosphorylase"/>
    <property type="match status" value="1"/>
</dbReference>
<evidence type="ECO:0000259" key="2">
    <source>
        <dbReference type="Pfam" id="PF13439"/>
    </source>
</evidence>
<protein>
    <submittedName>
        <fullName evidence="3">Glycosyltransferase family 1 protein</fullName>
    </submittedName>
</protein>
<dbReference type="PANTHER" id="PTHR45947:SF3">
    <property type="entry name" value="SULFOQUINOVOSYL TRANSFERASE SQD2"/>
    <property type="match status" value="1"/>
</dbReference>
<accession>A0A552FLX3</accession>
<organism evidence="3 4">
    <name type="scientific">Microcystis aeruginosa Ma_QC_Ca_00000000_S207</name>
    <dbReference type="NCBI Taxonomy" id="2486251"/>
    <lineage>
        <taxon>Bacteria</taxon>
        <taxon>Bacillati</taxon>
        <taxon>Cyanobacteriota</taxon>
        <taxon>Cyanophyceae</taxon>
        <taxon>Oscillatoriophycideae</taxon>
        <taxon>Chroococcales</taxon>
        <taxon>Microcystaceae</taxon>
        <taxon>Microcystis</taxon>
    </lineage>
</organism>
<evidence type="ECO:0000259" key="1">
    <source>
        <dbReference type="Pfam" id="PF00534"/>
    </source>
</evidence>